<name>A0A0E9QP71_ANGAN</name>
<evidence type="ECO:0000313" key="1">
    <source>
        <dbReference type="EMBL" id="JAH17888.1"/>
    </source>
</evidence>
<proteinExistence type="predicted"/>
<organism evidence="1">
    <name type="scientific">Anguilla anguilla</name>
    <name type="common">European freshwater eel</name>
    <name type="synonym">Muraena anguilla</name>
    <dbReference type="NCBI Taxonomy" id="7936"/>
    <lineage>
        <taxon>Eukaryota</taxon>
        <taxon>Metazoa</taxon>
        <taxon>Chordata</taxon>
        <taxon>Craniata</taxon>
        <taxon>Vertebrata</taxon>
        <taxon>Euteleostomi</taxon>
        <taxon>Actinopterygii</taxon>
        <taxon>Neopterygii</taxon>
        <taxon>Teleostei</taxon>
        <taxon>Anguilliformes</taxon>
        <taxon>Anguillidae</taxon>
        <taxon>Anguilla</taxon>
    </lineage>
</organism>
<dbReference type="AlphaFoldDB" id="A0A0E9QP71"/>
<reference evidence="1" key="2">
    <citation type="journal article" date="2015" name="Fish Shellfish Immunol.">
        <title>Early steps in the European eel (Anguilla anguilla)-Vibrio vulnificus interaction in the gills: Role of the RtxA13 toxin.</title>
        <authorList>
            <person name="Callol A."/>
            <person name="Pajuelo D."/>
            <person name="Ebbesson L."/>
            <person name="Teles M."/>
            <person name="MacKenzie S."/>
            <person name="Amaro C."/>
        </authorList>
    </citation>
    <scope>NUCLEOTIDE SEQUENCE</scope>
</reference>
<protein>
    <submittedName>
        <fullName evidence="1">Uncharacterized protein</fullName>
    </submittedName>
</protein>
<accession>A0A0E9QP71</accession>
<dbReference type="EMBL" id="GBXM01090689">
    <property type="protein sequence ID" value="JAH17888.1"/>
    <property type="molecule type" value="Transcribed_RNA"/>
</dbReference>
<sequence>MFIGVPNPVIGYFSFVFCKLSNLWRKPRDENTSVYFSRFLHFYCLFLFPT</sequence>
<reference evidence="1" key="1">
    <citation type="submission" date="2014-11" db="EMBL/GenBank/DDBJ databases">
        <authorList>
            <person name="Amaro Gonzalez C."/>
        </authorList>
    </citation>
    <scope>NUCLEOTIDE SEQUENCE</scope>
</reference>